<reference evidence="4" key="3">
    <citation type="submission" date="2025-09" db="UniProtKB">
        <authorList>
            <consortium name="Ensembl"/>
        </authorList>
    </citation>
    <scope>IDENTIFICATION</scope>
</reference>
<dbReference type="SUPFAM" id="SSF56854">
    <property type="entry name" value="Bcl-2 inhibitors of programmed cell death"/>
    <property type="match status" value="1"/>
</dbReference>
<dbReference type="GeneTree" id="ENSGT00940000178501"/>
<keyword evidence="5" id="KW-1185">Reference proteome</keyword>
<dbReference type="GO" id="GO:0042981">
    <property type="term" value="P:regulation of apoptotic process"/>
    <property type="evidence" value="ECO:0007669"/>
    <property type="project" value="InterPro"/>
</dbReference>
<dbReference type="InterPro" id="IPR002475">
    <property type="entry name" value="Bcl2-like"/>
</dbReference>
<dbReference type="GO" id="GO:0006915">
    <property type="term" value="P:apoptotic process"/>
    <property type="evidence" value="ECO:0007669"/>
    <property type="project" value="UniProtKB-KW"/>
</dbReference>
<accession>A0A669EE68</accession>
<feature type="domain" description="Bcl-2 Bcl-2 homology region 1-3" evidence="3">
    <location>
        <begin position="115"/>
        <end position="161"/>
    </location>
</feature>
<reference evidence="4" key="2">
    <citation type="submission" date="2025-08" db="UniProtKB">
        <authorList>
            <consortium name="Ensembl"/>
        </authorList>
    </citation>
    <scope>IDENTIFICATION</scope>
</reference>
<comment type="similarity">
    <text evidence="1">Belongs to the Bcl-2 family.</text>
</comment>
<dbReference type="AlphaFoldDB" id="A0A669EE68"/>
<dbReference type="InterPro" id="IPR046371">
    <property type="entry name" value="Bcl-2_BH1-3"/>
</dbReference>
<proteinExistence type="inferred from homology"/>
<dbReference type="Proteomes" id="UP000005207">
    <property type="component" value="Linkage group LG7"/>
</dbReference>
<dbReference type="InParanoid" id="A0A669EE68"/>
<name>A0A669EE68_ORENI</name>
<dbReference type="Ensembl" id="ENSONIT00000076995.1">
    <property type="protein sequence ID" value="ENSONIP00000071083.1"/>
    <property type="gene ID" value="ENSONIG00000041711.1"/>
</dbReference>
<dbReference type="Gene3D" id="1.10.437.10">
    <property type="entry name" value="Blc2-like"/>
    <property type="match status" value="1"/>
</dbReference>
<reference evidence="5" key="1">
    <citation type="submission" date="2012-01" db="EMBL/GenBank/DDBJ databases">
        <title>The Genome Sequence of Oreochromis niloticus (Nile Tilapia).</title>
        <authorList>
            <consortium name="Broad Institute Genome Assembly Team"/>
            <consortium name="Broad Institute Sequencing Platform"/>
            <person name="Di Palma F."/>
            <person name="Johnson J."/>
            <person name="Lander E.S."/>
            <person name="Lindblad-Toh K."/>
        </authorList>
    </citation>
    <scope>NUCLEOTIDE SEQUENCE [LARGE SCALE GENOMIC DNA]</scope>
</reference>
<evidence type="ECO:0000259" key="3">
    <source>
        <dbReference type="Pfam" id="PF00452"/>
    </source>
</evidence>
<evidence type="ECO:0000313" key="4">
    <source>
        <dbReference type="Ensembl" id="ENSONIP00000071083.1"/>
    </source>
</evidence>
<protein>
    <recommendedName>
        <fullName evidence="3">Bcl-2 Bcl-2 homology region 1-3 domain-containing protein</fullName>
    </recommendedName>
</protein>
<evidence type="ECO:0000313" key="5">
    <source>
        <dbReference type="Proteomes" id="UP000005207"/>
    </source>
</evidence>
<dbReference type="InterPro" id="IPR036834">
    <property type="entry name" value="Bcl-2-like_sf"/>
</dbReference>
<dbReference type="Pfam" id="PF00452">
    <property type="entry name" value="Bcl-2"/>
    <property type="match status" value="1"/>
</dbReference>
<dbReference type="PROSITE" id="PS50062">
    <property type="entry name" value="BCL2_FAMILY"/>
    <property type="match status" value="1"/>
</dbReference>
<evidence type="ECO:0000256" key="2">
    <source>
        <dbReference type="ARBA" id="ARBA00022703"/>
    </source>
</evidence>
<sequence length="182" mass="20107">MEHLPWTRDKHRCAACDLVLHSFVVGDTFVGEHIYSIYNQGKRCPYIDARYDRDEILYELGRQRSRRGQLALPSRVLTAERGYSSVAGLERCLACGVTAIQDKYLPSLGHDAWLPMVTGVARALFSDGIINWGRVVSLVAYGTVLLRASKSTLGPECAYEIGVSINDLTDTAPTLASPHPNL</sequence>
<organism evidence="4 5">
    <name type="scientific">Oreochromis niloticus</name>
    <name type="common">Nile tilapia</name>
    <name type="synonym">Tilapia nilotica</name>
    <dbReference type="NCBI Taxonomy" id="8128"/>
    <lineage>
        <taxon>Eukaryota</taxon>
        <taxon>Metazoa</taxon>
        <taxon>Chordata</taxon>
        <taxon>Craniata</taxon>
        <taxon>Vertebrata</taxon>
        <taxon>Euteleostomi</taxon>
        <taxon>Actinopterygii</taxon>
        <taxon>Neopterygii</taxon>
        <taxon>Teleostei</taxon>
        <taxon>Neoteleostei</taxon>
        <taxon>Acanthomorphata</taxon>
        <taxon>Ovalentaria</taxon>
        <taxon>Cichlomorphae</taxon>
        <taxon>Cichliformes</taxon>
        <taxon>Cichlidae</taxon>
        <taxon>African cichlids</taxon>
        <taxon>Pseudocrenilabrinae</taxon>
        <taxon>Oreochromini</taxon>
        <taxon>Oreochromis</taxon>
    </lineage>
</organism>
<evidence type="ECO:0000256" key="1">
    <source>
        <dbReference type="ARBA" id="ARBA00009458"/>
    </source>
</evidence>
<keyword evidence="2" id="KW-0053">Apoptosis</keyword>